<dbReference type="EMBL" id="KV926290">
    <property type="protein sequence ID" value="PIO37134.1"/>
    <property type="molecule type" value="Genomic_DNA"/>
</dbReference>
<comment type="subcellular location">
    <subcellularLocation>
        <location evidence="1">Membrane</location>
        <topology evidence="1">Multi-pass membrane protein</topology>
    </subcellularLocation>
</comment>
<keyword evidence="1" id="KW-1133">Transmembrane helix</keyword>
<evidence type="ECO:0000313" key="3">
    <source>
        <dbReference type="EMBL" id="PIO37134.1"/>
    </source>
</evidence>
<keyword evidence="1" id="KW-0812">Transmembrane</keyword>
<feature type="non-terminal residue" evidence="3">
    <location>
        <position position="1"/>
    </location>
</feature>
<keyword evidence="1" id="KW-0472">Membrane</keyword>
<evidence type="ECO:0000256" key="1">
    <source>
        <dbReference type="RuleBase" id="RU367089"/>
    </source>
</evidence>
<protein>
    <recommendedName>
        <fullName evidence="1">Pecanex-like protein</fullName>
    </recommendedName>
</protein>
<gene>
    <name evidence="3" type="ORF">AB205_0077910</name>
</gene>
<dbReference type="AlphaFoldDB" id="A0A2G9SAM4"/>
<proteinExistence type="inferred from homology"/>
<feature type="compositionally biased region" description="Polar residues" evidence="2">
    <location>
        <begin position="103"/>
        <end position="118"/>
    </location>
</feature>
<sequence length="134" mass="14401">FFFFFYPSLPQALPTSLVIVAVYCPVVAAVFIVLKLVNYRLHRALDEGEIVERSASELTERAAKAERSDSSARREESNGPGDPGGGIEMAEFVREATPPVGCSSRNSYSGLDPSNQVGMSRYGAASTSKGMTTC</sequence>
<feature type="transmembrane region" description="Helical" evidence="1">
    <location>
        <begin position="12"/>
        <end position="34"/>
    </location>
</feature>
<feature type="compositionally biased region" description="Basic and acidic residues" evidence="2">
    <location>
        <begin position="56"/>
        <end position="77"/>
    </location>
</feature>
<reference evidence="3" key="1">
    <citation type="submission" date="2017-08" db="EMBL/GenBank/DDBJ databases">
        <title>Assembly of the North American Bullfrog Genome.</title>
        <authorList>
            <person name="Warren R.L."/>
            <person name="Vandervalk B.P."/>
            <person name="Kucuk E."/>
            <person name="Birol I."/>
            <person name="Helbing C."/>
            <person name="Pandoh P."/>
            <person name="Behsaz B."/>
            <person name="Mohamadi H."/>
            <person name="Chu J."/>
            <person name="Jackman S."/>
            <person name="Hammond S.A."/>
            <person name="Veldhoen N."/>
            <person name="Kirk H."/>
            <person name="Zhao Y."/>
            <person name="Coope R."/>
            <person name="Pleasance S."/>
            <person name="Moore R."/>
            <person name="Holt R."/>
        </authorList>
    </citation>
    <scope>NUCLEOTIDE SEQUENCE</scope>
    <source>
        <strain evidence="3">Bruno</strain>
        <tissue evidence="3">Liver</tissue>
    </source>
</reference>
<comment type="caution">
    <text evidence="1">Lacks conserved residue(s) required for the propagation of feature annotation.</text>
</comment>
<dbReference type="PANTHER" id="PTHR12372:SF2">
    <property type="entry name" value="PECANEX-LIKE PROTEIN 1"/>
    <property type="match status" value="1"/>
</dbReference>
<accession>A0A2G9SAM4</accession>
<dbReference type="PANTHER" id="PTHR12372">
    <property type="entry name" value="PECANEX"/>
    <property type="match status" value="1"/>
</dbReference>
<dbReference type="OrthoDB" id="10037631at2759"/>
<comment type="similarity">
    <text evidence="1">Belongs to the pecanex family.</text>
</comment>
<organism evidence="3">
    <name type="scientific">Aquarana catesbeiana</name>
    <name type="common">American bullfrog</name>
    <name type="synonym">Rana catesbeiana</name>
    <dbReference type="NCBI Taxonomy" id="8400"/>
    <lineage>
        <taxon>Eukaryota</taxon>
        <taxon>Metazoa</taxon>
        <taxon>Chordata</taxon>
        <taxon>Craniata</taxon>
        <taxon>Vertebrata</taxon>
        <taxon>Euteleostomi</taxon>
        <taxon>Amphibia</taxon>
        <taxon>Batrachia</taxon>
        <taxon>Anura</taxon>
        <taxon>Neobatrachia</taxon>
        <taxon>Ranoidea</taxon>
        <taxon>Ranidae</taxon>
        <taxon>Aquarana</taxon>
    </lineage>
</organism>
<name>A0A2G9SAM4_AQUCT</name>
<evidence type="ECO:0000256" key="2">
    <source>
        <dbReference type="SAM" id="MobiDB-lite"/>
    </source>
</evidence>
<dbReference type="InterPro" id="IPR039797">
    <property type="entry name" value="Pecanex"/>
</dbReference>
<feature type="compositionally biased region" description="Polar residues" evidence="2">
    <location>
        <begin position="125"/>
        <end position="134"/>
    </location>
</feature>
<feature type="region of interest" description="Disordered" evidence="2">
    <location>
        <begin position="56"/>
        <end position="134"/>
    </location>
</feature>
<dbReference type="GO" id="GO:0016020">
    <property type="term" value="C:membrane"/>
    <property type="evidence" value="ECO:0007669"/>
    <property type="project" value="UniProtKB-SubCell"/>
</dbReference>